<feature type="region of interest" description="Disordered" evidence="1">
    <location>
        <begin position="147"/>
        <end position="180"/>
    </location>
</feature>
<protein>
    <recommendedName>
        <fullName evidence="2">WRKY19-like zinc finger domain-containing protein</fullName>
    </recommendedName>
</protein>
<sequence>MSLDDLHAQVLAAMEEDDFEPTEISSDSDGDSTVGSGPTPTQESVAPIRIRRLMTARDYSDGARSFAPREWTTCPNNPPRCASLETRRPAHHPLAGRPGAHWSNVRLPPIFSGFLLYSPFPPPALLLLFSSPLTSLGLSASRLLHRSPSSSVKPESQATSPPVPPPPACSSAGSGRLDEIQGKDDKPIVVSVGGSCKIRSFVAVAKFVLLSVSKVELSMGDNFRPFGFSPAFSSTVFGELAKTQSGATHCTDTAMRFYSPRSYGSNLKGIKRKRSAINREDDSKDVSSLLLGLGHSPSSSDNSKMSSATVCTMSSVKETDEETSMDLGLNFHLHLSSESSPSPKSGAMLTSNKLETVPVCDLQLSLSTGPSQSVITSASPVSDLNQHILEASVNIDEMPLVDDGSTSVRRNLEGSLISPYSHVVEIIPSNVEPQLLSTKVTTPNGPVTCSSGLTQQRTTNLKICQFQGCGKGARGASGLCIAHGGGRRCQREGCHKGAEGRTVYCKAHGGGRRCQFLGCMKSAEGRTDFCIAHGGGRRCSHDSCTRAARGKSGLCIRHGGGKRCQRENCSKSAEGYSGLCIAHGGGRRCQHPSCSKGAQGSTMFCKAHGGGKRCTWAGCTKGAEGSTSFCKGHGGGKRCSFQGGGVCPKSVHGGTLFCVAHGGGKRCAVPECTKSARGRTDFCVRHGGGKRCKFEGCGKSAQGRTDFCKAHGGGKRCSWGQAGSNVGTSGPPCDRFARGKTGFCAAHSALLQDHRIHGGGALGPAAASHRLQHVNPEKMNPDKTKDVALKEDIVSMTGRADKDFISWNTSSHTSVHLHANSVPPSEGRVHGGSLMAMMRSNAGACAQTGYEAVGNPSEHVLPRKWM</sequence>
<proteinExistence type="predicted"/>
<dbReference type="Pfam" id="PF24906">
    <property type="entry name" value="Zf_WRKY19"/>
    <property type="match status" value="6"/>
</dbReference>
<dbReference type="PANTHER" id="PTHR31827">
    <property type="entry name" value="EMB|CAB89363.1"/>
    <property type="match status" value="1"/>
</dbReference>
<feature type="domain" description="WRKY19-like zinc finger" evidence="2">
    <location>
        <begin position="561"/>
        <end position="585"/>
    </location>
</feature>
<evidence type="ECO:0000259" key="2">
    <source>
        <dbReference type="Pfam" id="PF24906"/>
    </source>
</evidence>
<accession>A0A843TRJ4</accession>
<feature type="domain" description="WRKY19-like zinc finger" evidence="2">
    <location>
        <begin position="586"/>
        <end position="610"/>
    </location>
</feature>
<feature type="compositionally biased region" description="Acidic residues" evidence="1">
    <location>
        <begin position="14"/>
        <end position="30"/>
    </location>
</feature>
<dbReference type="PANTHER" id="PTHR31827:SF40">
    <property type="entry name" value="F22C12.10"/>
    <property type="match status" value="1"/>
</dbReference>
<feature type="domain" description="WRKY19-like zinc finger" evidence="2">
    <location>
        <begin position="664"/>
        <end position="688"/>
    </location>
</feature>
<feature type="domain" description="WRKY19-like zinc finger" evidence="2">
    <location>
        <begin position="511"/>
        <end position="535"/>
    </location>
</feature>
<feature type="domain" description="WRKY19-like zinc finger" evidence="2">
    <location>
        <begin position="536"/>
        <end position="560"/>
    </location>
</feature>
<dbReference type="AlphaFoldDB" id="A0A843TRJ4"/>
<gene>
    <name evidence="3" type="ORF">Taro_006582</name>
</gene>
<evidence type="ECO:0000313" key="4">
    <source>
        <dbReference type="Proteomes" id="UP000652761"/>
    </source>
</evidence>
<evidence type="ECO:0000256" key="1">
    <source>
        <dbReference type="SAM" id="MobiDB-lite"/>
    </source>
</evidence>
<evidence type="ECO:0000313" key="3">
    <source>
        <dbReference type="EMBL" id="MQL74208.1"/>
    </source>
</evidence>
<organism evidence="3 4">
    <name type="scientific">Colocasia esculenta</name>
    <name type="common">Wild taro</name>
    <name type="synonym">Arum esculentum</name>
    <dbReference type="NCBI Taxonomy" id="4460"/>
    <lineage>
        <taxon>Eukaryota</taxon>
        <taxon>Viridiplantae</taxon>
        <taxon>Streptophyta</taxon>
        <taxon>Embryophyta</taxon>
        <taxon>Tracheophyta</taxon>
        <taxon>Spermatophyta</taxon>
        <taxon>Magnoliopsida</taxon>
        <taxon>Liliopsida</taxon>
        <taxon>Araceae</taxon>
        <taxon>Aroideae</taxon>
        <taxon>Colocasieae</taxon>
        <taxon>Colocasia</taxon>
    </lineage>
</organism>
<dbReference type="InterPro" id="IPR056866">
    <property type="entry name" value="Znf_WRKY19"/>
</dbReference>
<keyword evidence="4" id="KW-1185">Reference proteome</keyword>
<dbReference type="EMBL" id="NMUH01000196">
    <property type="protein sequence ID" value="MQL74208.1"/>
    <property type="molecule type" value="Genomic_DNA"/>
</dbReference>
<feature type="region of interest" description="Disordered" evidence="1">
    <location>
        <begin position="1"/>
        <end position="44"/>
    </location>
</feature>
<name>A0A843TRJ4_COLES</name>
<dbReference type="Proteomes" id="UP000652761">
    <property type="component" value="Unassembled WGS sequence"/>
</dbReference>
<feature type="domain" description="WRKY19-like zinc finger" evidence="2">
    <location>
        <begin position="689"/>
        <end position="713"/>
    </location>
</feature>
<comment type="caution">
    <text evidence="3">The sequence shown here is derived from an EMBL/GenBank/DDBJ whole genome shotgun (WGS) entry which is preliminary data.</text>
</comment>
<dbReference type="OrthoDB" id="77038at2759"/>
<reference evidence="3" key="1">
    <citation type="submission" date="2017-07" db="EMBL/GenBank/DDBJ databases">
        <title>Taro Niue Genome Assembly and Annotation.</title>
        <authorList>
            <person name="Atibalentja N."/>
            <person name="Keating K."/>
            <person name="Fields C.J."/>
        </authorList>
    </citation>
    <scope>NUCLEOTIDE SEQUENCE</scope>
    <source>
        <strain evidence="3">Niue_2</strain>
        <tissue evidence="3">Leaf</tissue>
    </source>
</reference>